<comment type="caution">
    <text evidence="2">The sequence shown here is derived from an EMBL/GenBank/DDBJ whole genome shotgun (WGS) entry which is preliminary data.</text>
</comment>
<dbReference type="EMBL" id="JBBDHD010000063">
    <property type="protein sequence ID" value="MFH7597835.1"/>
    <property type="molecule type" value="Genomic_DNA"/>
</dbReference>
<keyword evidence="3" id="KW-1185">Reference proteome</keyword>
<dbReference type="Proteomes" id="UP001610631">
    <property type="component" value="Unassembled WGS sequence"/>
</dbReference>
<dbReference type="RefSeq" id="WP_395511553.1">
    <property type="nucleotide sequence ID" value="NZ_JBBDHD010000063.1"/>
</dbReference>
<protein>
    <submittedName>
        <fullName evidence="2">DUF2254 domain-containing protein</fullName>
    </submittedName>
</protein>
<feature type="transmembrane region" description="Helical" evidence="1">
    <location>
        <begin position="122"/>
        <end position="138"/>
    </location>
</feature>
<evidence type="ECO:0000313" key="2">
    <source>
        <dbReference type="EMBL" id="MFH7597835.1"/>
    </source>
</evidence>
<reference evidence="2 3" key="1">
    <citation type="submission" date="2024-03" db="EMBL/GenBank/DDBJ databases">
        <title>Whole genome sequencing of Streptomyces racemochromogenes, to identify antimicrobial biosynthetic gene clusters.</title>
        <authorList>
            <person name="Suryawanshi P."/>
            <person name="Krishnaraj P.U."/>
            <person name="Arun Y.P."/>
            <person name="Suryawanshi M.P."/>
            <person name="Rakshit O."/>
        </authorList>
    </citation>
    <scope>NUCLEOTIDE SEQUENCE [LARGE SCALE GENOMIC DNA]</scope>
    <source>
        <strain evidence="2 3">AUDT626</strain>
    </source>
</reference>
<keyword evidence="1" id="KW-1133">Transmembrane helix</keyword>
<evidence type="ECO:0000256" key="1">
    <source>
        <dbReference type="SAM" id="Phobius"/>
    </source>
</evidence>
<accession>A0ABW7PHG4</accession>
<feature type="transmembrane region" description="Helical" evidence="1">
    <location>
        <begin position="79"/>
        <end position="102"/>
    </location>
</feature>
<sequence>MPMTVVRRRRGVFPRLRTRMRNSFLFVPFAGLLTGWTLASLAVRADSFVHDLDGRSDVDLSGLWFLRTAADFGSAARTAAAAVGSAMLTFTGVVFSISLVAVQMAAGRFSPRVLSFYVESRVTKLTLGTFLCTFLYTLRVQQEYGPSTGGADAVVPSLGASLAMGLLLLSLALFVVYVHSTIRLMRVTYVMDRVCRESLRLIRDSAGPARAGDGEAGERGAEAGGTPVAHVWRPGVLQAVDVPRLVALAGRDGLVLHLVPRIGDYLVPHAPLFRVTGGPAPSDGDLQAGLELGVERTTEQDLAFGIRQLADIASRALSPAVNDPTTAVQALDRIQVLLTAFAHQPLGRAYHRDADGAVRLVETLPCWPELLDLALTEVRDYGLGSVQVTRRIAACLDDLERLAPPNRREPVRRHRDLLEEAVHTTAASPQRAAFALQPDRQGIG</sequence>
<gene>
    <name evidence="2" type="ORF">WDV06_22395</name>
</gene>
<name>A0ABW7PHG4_9ACTN</name>
<keyword evidence="1" id="KW-0472">Membrane</keyword>
<keyword evidence="1" id="KW-0812">Transmembrane</keyword>
<proteinExistence type="predicted"/>
<evidence type="ECO:0000313" key="3">
    <source>
        <dbReference type="Proteomes" id="UP001610631"/>
    </source>
</evidence>
<feature type="transmembrane region" description="Helical" evidence="1">
    <location>
        <begin position="158"/>
        <end position="178"/>
    </location>
</feature>
<dbReference type="InterPro" id="IPR018723">
    <property type="entry name" value="DUF2254_membrane"/>
</dbReference>
<dbReference type="Pfam" id="PF10011">
    <property type="entry name" value="DUF2254"/>
    <property type="match status" value="1"/>
</dbReference>
<organism evidence="2 3">
    <name type="scientific">Streptomyces racemochromogenes</name>
    <dbReference type="NCBI Taxonomy" id="67353"/>
    <lineage>
        <taxon>Bacteria</taxon>
        <taxon>Bacillati</taxon>
        <taxon>Actinomycetota</taxon>
        <taxon>Actinomycetes</taxon>
        <taxon>Kitasatosporales</taxon>
        <taxon>Streptomycetaceae</taxon>
        <taxon>Streptomyces</taxon>
    </lineage>
</organism>